<dbReference type="RefSeq" id="WP_073168790.1">
    <property type="nucleotide sequence ID" value="NZ_FQZE01000012.1"/>
</dbReference>
<reference evidence="2 3" key="1">
    <citation type="submission" date="2016-11" db="EMBL/GenBank/DDBJ databases">
        <authorList>
            <person name="Jaros S."/>
            <person name="Januszkiewicz K."/>
            <person name="Wedrychowicz H."/>
        </authorList>
    </citation>
    <scope>NUCLEOTIDE SEQUENCE [LARGE SCALE GENOMIC DNA]</scope>
    <source>
        <strain evidence="2 3">DSM 27063</strain>
    </source>
</reference>
<accession>A0A1M6H4D1</accession>
<dbReference type="InterPro" id="IPR041657">
    <property type="entry name" value="HTH_17"/>
</dbReference>
<dbReference type="OrthoDB" id="769412at2"/>
<dbReference type="SUPFAM" id="SSF46955">
    <property type="entry name" value="Putative DNA-binding domain"/>
    <property type="match status" value="1"/>
</dbReference>
<evidence type="ECO:0000259" key="1">
    <source>
        <dbReference type="Pfam" id="PF12728"/>
    </source>
</evidence>
<organism evidence="2 3">
    <name type="scientific">Tangfeifania diversioriginum</name>
    <dbReference type="NCBI Taxonomy" id="1168035"/>
    <lineage>
        <taxon>Bacteria</taxon>
        <taxon>Pseudomonadati</taxon>
        <taxon>Bacteroidota</taxon>
        <taxon>Bacteroidia</taxon>
        <taxon>Marinilabiliales</taxon>
        <taxon>Prolixibacteraceae</taxon>
        <taxon>Tangfeifania</taxon>
    </lineage>
</organism>
<keyword evidence="3" id="KW-1185">Reference proteome</keyword>
<evidence type="ECO:0000313" key="2">
    <source>
        <dbReference type="EMBL" id="SHJ17045.1"/>
    </source>
</evidence>
<feature type="domain" description="Helix-turn-helix" evidence="1">
    <location>
        <begin position="52"/>
        <end position="91"/>
    </location>
</feature>
<dbReference type="Pfam" id="PF12728">
    <property type="entry name" value="HTH_17"/>
    <property type="match status" value="1"/>
</dbReference>
<dbReference type="STRING" id="1168035.SAMN05444280_11279"/>
<sequence length="97" mass="11368">MNLTELLENPANSLRLEVNGEALQDFAVQIAERTANRIIKEIQTPDDPISEKEVCTMFGKTRQTLSKYRKCGKLRYHRIGREIYYFPKELKEDMANF</sequence>
<dbReference type="InterPro" id="IPR009061">
    <property type="entry name" value="DNA-bd_dom_put_sf"/>
</dbReference>
<dbReference type="Proteomes" id="UP000184050">
    <property type="component" value="Unassembled WGS sequence"/>
</dbReference>
<evidence type="ECO:0000313" key="3">
    <source>
        <dbReference type="Proteomes" id="UP000184050"/>
    </source>
</evidence>
<dbReference type="EMBL" id="FQZE01000012">
    <property type="protein sequence ID" value="SHJ17045.1"/>
    <property type="molecule type" value="Genomic_DNA"/>
</dbReference>
<dbReference type="AlphaFoldDB" id="A0A1M6H4D1"/>
<gene>
    <name evidence="2" type="ORF">SAMN05444280_11279</name>
</gene>
<protein>
    <submittedName>
        <fullName evidence="2">Helix-turn-helix domain-containing protein</fullName>
    </submittedName>
</protein>
<proteinExistence type="predicted"/>
<name>A0A1M6H4D1_9BACT</name>